<evidence type="ECO:0000313" key="8">
    <source>
        <dbReference type="Proteomes" id="UP000824093"/>
    </source>
</evidence>
<feature type="transmembrane region" description="Helical" evidence="6">
    <location>
        <begin position="76"/>
        <end position="95"/>
    </location>
</feature>
<dbReference type="AlphaFoldDB" id="A0A9D1M283"/>
<feature type="transmembrane region" description="Helical" evidence="6">
    <location>
        <begin position="131"/>
        <end position="150"/>
    </location>
</feature>
<evidence type="ECO:0000256" key="4">
    <source>
        <dbReference type="ARBA" id="ARBA00022989"/>
    </source>
</evidence>
<keyword evidence="5 6" id="KW-0472">Membrane</keyword>
<evidence type="ECO:0000256" key="5">
    <source>
        <dbReference type="ARBA" id="ARBA00023136"/>
    </source>
</evidence>
<keyword evidence="4 6" id="KW-1133">Transmembrane helix</keyword>
<dbReference type="Pfam" id="PF03073">
    <property type="entry name" value="TspO_MBR"/>
    <property type="match status" value="1"/>
</dbReference>
<keyword evidence="3 6" id="KW-0812">Transmembrane</keyword>
<comment type="subcellular location">
    <subcellularLocation>
        <location evidence="1">Membrane</location>
        <topology evidence="1">Multi-pass membrane protein</topology>
    </subcellularLocation>
</comment>
<accession>A0A9D1M283</accession>
<dbReference type="PIRSF" id="PIRSF005859">
    <property type="entry name" value="PBR"/>
    <property type="match status" value="1"/>
</dbReference>
<dbReference type="EMBL" id="DVNH01000051">
    <property type="protein sequence ID" value="HIU52319.1"/>
    <property type="molecule type" value="Genomic_DNA"/>
</dbReference>
<proteinExistence type="inferred from homology"/>
<sequence length="152" mass="17954">MSNLKIFTKTILVPVVLGGIVGFIISRFMDYNALQKPFLSPPSILFPIMWTIFYILMGVSYGILTKKQLNDQKVSSIYYLQLGINLIWPILFFVFKWRLFSFLWLMLLIVFIIIMIKRFYGKDKVSGLIQIPYLIWSLFASYLNLFIYLLNR</sequence>
<dbReference type="Gene3D" id="1.20.1260.100">
    <property type="entry name" value="TspO/MBR protein"/>
    <property type="match status" value="1"/>
</dbReference>
<name>A0A9D1M283_9FIRM</name>
<dbReference type="InterPro" id="IPR004307">
    <property type="entry name" value="TspO_MBR"/>
</dbReference>
<dbReference type="PANTHER" id="PTHR10057">
    <property type="entry name" value="PERIPHERAL-TYPE BENZODIAZEPINE RECEPTOR"/>
    <property type="match status" value="1"/>
</dbReference>
<feature type="transmembrane region" description="Helical" evidence="6">
    <location>
        <begin position="101"/>
        <end position="119"/>
    </location>
</feature>
<reference evidence="7" key="1">
    <citation type="submission" date="2020-10" db="EMBL/GenBank/DDBJ databases">
        <authorList>
            <person name="Gilroy R."/>
        </authorList>
    </citation>
    <scope>NUCLEOTIDE SEQUENCE</scope>
    <source>
        <strain evidence="7">CHK195-15760</strain>
    </source>
</reference>
<dbReference type="GO" id="GO:0033013">
    <property type="term" value="P:tetrapyrrole metabolic process"/>
    <property type="evidence" value="ECO:0007669"/>
    <property type="project" value="UniProtKB-ARBA"/>
</dbReference>
<dbReference type="PANTHER" id="PTHR10057:SF0">
    <property type="entry name" value="TRANSLOCATOR PROTEIN"/>
    <property type="match status" value="1"/>
</dbReference>
<gene>
    <name evidence="7" type="ORF">IAB70_06895</name>
</gene>
<protein>
    <submittedName>
        <fullName evidence="7">Tryptophan-rich sensory protein</fullName>
    </submittedName>
</protein>
<feature type="transmembrane region" description="Helical" evidence="6">
    <location>
        <begin position="12"/>
        <end position="29"/>
    </location>
</feature>
<dbReference type="CDD" id="cd15904">
    <property type="entry name" value="TSPO_MBR"/>
    <property type="match status" value="1"/>
</dbReference>
<evidence type="ECO:0000256" key="3">
    <source>
        <dbReference type="ARBA" id="ARBA00022692"/>
    </source>
</evidence>
<organism evidence="7 8">
    <name type="scientific">Candidatus Merdicola faecigallinarum</name>
    <dbReference type="NCBI Taxonomy" id="2840862"/>
    <lineage>
        <taxon>Bacteria</taxon>
        <taxon>Bacillati</taxon>
        <taxon>Bacillota</taxon>
        <taxon>Clostridia</taxon>
        <taxon>Candidatus Merdicola</taxon>
    </lineage>
</organism>
<evidence type="ECO:0000256" key="6">
    <source>
        <dbReference type="SAM" id="Phobius"/>
    </source>
</evidence>
<dbReference type="InterPro" id="IPR038330">
    <property type="entry name" value="TspO/MBR-related_sf"/>
</dbReference>
<comment type="similarity">
    <text evidence="2">Belongs to the TspO/BZRP family.</text>
</comment>
<evidence type="ECO:0000313" key="7">
    <source>
        <dbReference type="EMBL" id="HIU52319.1"/>
    </source>
</evidence>
<reference evidence="7" key="2">
    <citation type="journal article" date="2021" name="PeerJ">
        <title>Extensive microbial diversity within the chicken gut microbiome revealed by metagenomics and culture.</title>
        <authorList>
            <person name="Gilroy R."/>
            <person name="Ravi A."/>
            <person name="Getino M."/>
            <person name="Pursley I."/>
            <person name="Horton D.L."/>
            <person name="Alikhan N.F."/>
            <person name="Baker D."/>
            <person name="Gharbi K."/>
            <person name="Hall N."/>
            <person name="Watson M."/>
            <person name="Adriaenssens E.M."/>
            <person name="Foster-Nyarko E."/>
            <person name="Jarju S."/>
            <person name="Secka A."/>
            <person name="Antonio M."/>
            <person name="Oren A."/>
            <person name="Chaudhuri R.R."/>
            <person name="La Ragione R."/>
            <person name="Hildebrand F."/>
            <person name="Pallen M.J."/>
        </authorList>
    </citation>
    <scope>NUCLEOTIDE SEQUENCE</scope>
    <source>
        <strain evidence="7">CHK195-15760</strain>
    </source>
</reference>
<evidence type="ECO:0000256" key="2">
    <source>
        <dbReference type="ARBA" id="ARBA00007524"/>
    </source>
</evidence>
<dbReference type="GO" id="GO:0016020">
    <property type="term" value="C:membrane"/>
    <property type="evidence" value="ECO:0007669"/>
    <property type="project" value="UniProtKB-SubCell"/>
</dbReference>
<evidence type="ECO:0000256" key="1">
    <source>
        <dbReference type="ARBA" id="ARBA00004141"/>
    </source>
</evidence>
<dbReference type="Proteomes" id="UP000824093">
    <property type="component" value="Unassembled WGS sequence"/>
</dbReference>
<feature type="transmembrane region" description="Helical" evidence="6">
    <location>
        <begin position="44"/>
        <end position="64"/>
    </location>
</feature>
<dbReference type="FunFam" id="1.20.1260.100:FF:000001">
    <property type="entry name" value="translocator protein 2"/>
    <property type="match status" value="1"/>
</dbReference>
<comment type="caution">
    <text evidence="7">The sequence shown here is derived from an EMBL/GenBank/DDBJ whole genome shotgun (WGS) entry which is preliminary data.</text>
</comment>